<name>A0ABD2CLY1_VESMC</name>
<dbReference type="EMBL" id="JAYRBN010000038">
    <property type="protein sequence ID" value="KAL2746109.1"/>
    <property type="molecule type" value="Genomic_DNA"/>
</dbReference>
<accession>A0ABD2CLY1</accession>
<gene>
    <name evidence="1" type="ORF">V1477_005766</name>
</gene>
<proteinExistence type="predicted"/>
<protein>
    <submittedName>
        <fullName evidence="1">Uncharacterized protein</fullName>
    </submittedName>
</protein>
<evidence type="ECO:0000313" key="1">
    <source>
        <dbReference type="EMBL" id="KAL2746109.1"/>
    </source>
</evidence>
<dbReference type="Proteomes" id="UP001607303">
    <property type="component" value="Unassembled WGS sequence"/>
</dbReference>
<organism evidence="1 2">
    <name type="scientific">Vespula maculifrons</name>
    <name type="common">Eastern yellow jacket</name>
    <name type="synonym">Wasp</name>
    <dbReference type="NCBI Taxonomy" id="7453"/>
    <lineage>
        <taxon>Eukaryota</taxon>
        <taxon>Metazoa</taxon>
        <taxon>Ecdysozoa</taxon>
        <taxon>Arthropoda</taxon>
        <taxon>Hexapoda</taxon>
        <taxon>Insecta</taxon>
        <taxon>Pterygota</taxon>
        <taxon>Neoptera</taxon>
        <taxon>Endopterygota</taxon>
        <taxon>Hymenoptera</taxon>
        <taxon>Apocrita</taxon>
        <taxon>Aculeata</taxon>
        <taxon>Vespoidea</taxon>
        <taxon>Vespidae</taxon>
        <taxon>Vespinae</taxon>
        <taxon>Vespula</taxon>
    </lineage>
</organism>
<comment type="caution">
    <text evidence="1">The sequence shown here is derived from an EMBL/GenBank/DDBJ whole genome shotgun (WGS) entry which is preliminary data.</text>
</comment>
<reference evidence="1 2" key="1">
    <citation type="journal article" date="2024" name="Ann. Entomol. Soc. Am.">
        <title>Genomic analyses of the southern and eastern yellowjacket wasps (Hymenoptera: Vespidae) reveal evolutionary signatures of social life.</title>
        <authorList>
            <person name="Catto M.A."/>
            <person name="Caine P.B."/>
            <person name="Orr S.E."/>
            <person name="Hunt B.G."/>
            <person name="Goodisman M.A.D."/>
        </authorList>
    </citation>
    <scope>NUCLEOTIDE SEQUENCE [LARGE SCALE GENOMIC DNA]</scope>
    <source>
        <strain evidence="1">232</strain>
        <tissue evidence="1">Head and thorax</tissue>
    </source>
</reference>
<sequence length="165" mass="19241">MENQSMLCLLKDYMQSKKVFLVISEFIPNIPNGMKPKLEHHVSLLQLTDKPAFQLVSAKKINQHVGLVNRQYHRKSKHGRYRVRWVKNPKRCAGYKYRRSEDGDEAAGHSFGDCRTSNTRASVRYTKPTEDESSTKRLDVLRYNKFNNAPPDNITLHIQSETHFH</sequence>
<dbReference type="AlphaFoldDB" id="A0ABD2CLY1"/>
<keyword evidence="2" id="KW-1185">Reference proteome</keyword>
<evidence type="ECO:0000313" key="2">
    <source>
        <dbReference type="Proteomes" id="UP001607303"/>
    </source>
</evidence>